<evidence type="ECO:0000313" key="1">
    <source>
        <dbReference type="EMBL" id="HAF2690397.1"/>
    </source>
</evidence>
<proteinExistence type="predicted"/>
<protein>
    <submittedName>
        <fullName evidence="3">Uncharacterized protein</fullName>
    </submittedName>
</protein>
<dbReference type="EMBL" id="DAAULE010000005">
    <property type="protein sequence ID" value="HAF2690397.1"/>
    <property type="molecule type" value="Genomic_DNA"/>
</dbReference>
<dbReference type="EMBL" id="DAAVFJ010000005">
    <property type="protein sequence ID" value="HAF4478155.1"/>
    <property type="molecule type" value="Genomic_DNA"/>
</dbReference>
<sequence>MAKRVKIEELYLVISKEGSVMGCGIDAPSACRDAVENSGFYTNWKDMALSGWYAVTTATANATYDKEKLDECFDYWRGAADEHYGKRTNP</sequence>
<reference evidence="3" key="1">
    <citation type="journal article" date="2018" name="Genome Biol.">
        <title>SKESA: strategic k-mer extension for scrupulous assemblies.</title>
        <authorList>
            <person name="Souvorov A."/>
            <person name="Agarwala R."/>
            <person name="Lipman D.J."/>
        </authorList>
    </citation>
    <scope>NUCLEOTIDE SEQUENCE</scope>
    <source>
        <strain evidence="3">MA.1090800471</strain>
        <strain evidence="1">MA.NL_R45</strain>
        <strain evidence="4">MA.NL_R46</strain>
        <strain evidence="6">MA.NL_R47</strain>
        <strain evidence="2">MA.NL_R49</strain>
        <strain evidence="5">MA.NL_R53</strain>
    </source>
</reference>
<dbReference type="EMBL" id="DAAVAK010000005">
    <property type="protein sequence ID" value="HAF3638790.1"/>
    <property type="molecule type" value="Genomic_DNA"/>
</dbReference>
<evidence type="ECO:0000313" key="5">
    <source>
        <dbReference type="EMBL" id="HAF4718255.1"/>
    </source>
</evidence>
<evidence type="ECO:0000313" key="4">
    <source>
        <dbReference type="EMBL" id="HAF4478155.1"/>
    </source>
</evidence>
<organism evidence="3">
    <name type="scientific">Salmonella enterica</name>
    <name type="common">Salmonella choleraesuis</name>
    <dbReference type="NCBI Taxonomy" id="28901"/>
    <lineage>
        <taxon>Bacteria</taxon>
        <taxon>Pseudomonadati</taxon>
        <taxon>Pseudomonadota</taxon>
        <taxon>Gammaproteobacteria</taxon>
        <taxon>Enterobacterales</taxon>
        <taxon>Enterobacteriaceae</taxon>
        <taxon>Salmonella</taxon>
    </lineage>
</organism>
<name>A0A746G446_SALER</name>
<comment type="caution">
    <text evidence="3">The sequence shown here is derived from an EMBL/GenBank/DDBJ whole genome shotgun (WGS) entry which is preliminary data.</text>
</comment>
<dbReference type="AlphaFoldDB" id="A0A746G446"/>
<reference evidence="3" key="2">
    <citation type="submission" date="2020-02" db="EMBL/GenBank/DDBJ databases">
        <authorList>
            <consortium name="NCBI Pathogen Detection Project"/>
        </authorList>
    </citation>
    <scope>NUCLEOTIDE SEQUENCE</scope>
    <source>
        <strain evidence="3">MA.1090800471</strain>
        <strain evidence="1">MA.NL_R45</strain>
        <strain evidence="4">MA.NL_R46</strain>
        <strain evidence="6">MA.NL_R47</strain>
        <strain evidence="2">MA.NL_R49</strain>
        <strain evidence="5">MA.NL_R53</strain>
    </source>
</reference>
<evidence type="ECO:0000313" key="6">
    <source>
        <dbReference type="EMBL" id="HAF5711356.1"/>
    </source>
</evidence>
<dbReference type="EMBL" id="DAAVUO010000005">
    <property type="protein sequence ID" value="HAF5711356.1"/>
    <property type="molecule type" value="Genomic_DNA"/>
</dbReference>
<accession>A0A746G446</accession>
<dbReference type="EMBL" id="DAAUUI010000006">
    <property type="protein sequence ID" value="HAF3248019.1"/>
    <property type="molecule type" value="Genomic_DNA"/>
</dbReference>
<evidence type="ECO:0000313" key="3">
    <source>
        <dbReference type="EMBL" id="HAF3638790.1"/>
    </source>
</evidence>
<evidence type="ECO:0000313" key="2">
    <source>
        <dbReference type="EMBL" id="HAF3248019.1"/>
    </source>
</evidence>
<gene>
    <name evidence="3" type="ORF">G8C37_002800</name>
    <name evidence="5" type="ORF">G8M48_002754</name>
    <name evidence="4" type="ORF">G8M59_002923</name>
    <name evidence="6" type="ORF">G8M80_002725</name>
    <name evidence="2" type="ORF">G9A42_003151</name>
    <name evidence="1" type="ORF">G9B74_002373</name>
</gene>
<dbReference type="EMBL" id="DAAVHE010000005">
    <property type="protein sequence ID" value="HAF4718255.1"/>
    <property type="molecule type" value="Genomic_DNA"/>
</dbReference>